<evidence type="ECO:0000313" key="2">
    <source>
        <dbReference type="EMBL" id="SVA61699.1"/>
    </source>
</evidence>
<proteinExistence type="predicted"/>
<dbReference type="AlphaFoldDB" id="A0A381XAC0"/>
<dbReference type="EMBL" id="UINC01014474">
    <property type="protein sequence ID" value="SVA61699.1"/>
    <property type="molecule type" value="Genomic_DNA"/>
</dbReference>
<evidence type="ECO:0000256" key="1">
    <source>
        <dbReference type="SAM" id="MobiDB-lite"/>
    </source>
</evidence>
<accession>A0A381XAC0</accession>
<sequence length="74" mass="8879">MWPGMYPGYKNDDPPIKADNGLSLENTKKLRMLSEMLRELVFEALDYDDWKKAKHYERMLRTIEDVIGHPKYYI</sequence>
<gene>
    <name evidence="2" type="ORF">METZ01_LOCUS114553</name>
</gene>
<feature type="region of interest" description="Disordered" evidence="1">
    <location>
        <begin position="1"/>
        <end position="20"/>
    </location>
</feature>
<protein>
    <submittedName>
        <fullName evidence="2">Uncharacterized protein</fullName>
    </submittedName>
</protein>
<organism evidence="2">
    <name type="scientific">marine metagenome</name>
    <dbReference type="NCBI Taxonomy" id="408172"/>
    <lineage>
        <taxon>unclassified sequences</taxon>
        <taxon>metagenomes</taxon>
        <taxon>ecological metagenomes</taxon>
    </lineage>
</organism>
<name>A0A381XAC0_9ZZZZ</name>
<reference evidence="2" key="1">
    <citation type="submission" date="2018-05" db="EMBL/GenBank/DDBJ databases">
        <authorList>
            <person name="Lanie J.A."/>
            <person name="Ng W.-L."/>
            <person name="Kazmierczak K.M."/>
            <person name="Andrzejewski T.M."/>
            <person name="Davidsen T.M."/>
            <person name="Wayne K.J."/>
            <person name="Tettelin H."/>
            <person name="Glass J.I."/>
            <person name="Rusch D."/>
            <person name="Podicherti R."/>
            <person name="Tsui H.-C.T."/>
            <person name="Winkler M.E."/>
        </authorList>
    </citation>
    <scope>NUCLEOTIDE SEQUENCE</scope>
</reference>